<dbReference type="Proteomes" id="UP000694412">
    <property type="component" value="Chromosome 3"/>
</dbReference>
<reference evidence="2" key="1">
    <citation type="submission" date="2015-11" db="EMBL/GenBank/DDBJ databases">
        <authorList>
            <consortium name="International Coturnix japonica Genome Analysis Consortium"/>
            <person name="Warren W."/>
            <person name="Burt D.W."/>
            <person name="Antin P.B."/>
            <person name="Lanford R."/>
            <person name="Gros J."/>
            <person name="Wilson R.K."/>
        </authorList>
    </citation>
    <scope>NUCLEOTIDE SEQUENCE [LARGE SCALE GENOMIC DNA]</scope>
</reference>
<evidence type="ECO:0000313" key="2">
    <source>
        <dbReference type="Ensembl" id="ENSCJPP00005020596.1"/>
    </source>
</evidence>
<evidence type="ECO:0000313" key="3">
    <source>
        <dbReference type="Proteomes" id="UP000694412"/>
    </source>
</evidence>
<sequence length="84" mass="9441">VEGGNWGQGLAELGGSGQGKLEYGSLRIRRFGRASGKERGSLEMEELRAKDIREQRLLDAWHSPSAMAFEAQRQRKNDKQILLN</sequence>
<name>A0A8C2U1M7_COTJA</name>
<feature type="region of interest" description="Disordered" evidence="1">
    <location>
        <begin position="1"/>
        <end position="20"/>
    </location>
</feature>
<feature type="compositionally biased region" description="Gly residues" evidence="1">
    <location>
        <begin position="1"/>
        <end position="18"/>
    </location>
</feature>
<keyword evidence="3" id="KW-1185">Reference proteome</keyword>
<organism evidence="2 3">
    <name type="scientific">Coturnix japonica</name>
    <name type="common">Japanese quail</name>
    <name type="synonym">Coturnix coturnix japonica</name>
    <dbReference type="NCBI Taxonomy" id="93934"/>
    <lineage>
        <taxon>Eukaryota</taxon>
        <taxon>Metazoa</taxon>
        <taxon>Chordata</taxon>
        <taxon>Craniata</taxon>
        <taxon>Vertebrata</taxon>
        <taxon>Euteleostomi</taxon>
        <taxon>Archelosauria</taxon>
        <taxon>Archosauria</taxon>
        <taxon>Dinosauria</taxon>
        <taxon>Saurischia</taxon>
        <taxon>Theropoda</taxon>
        <taxon>Coelurosauria</taxon>
        <taxon>Aves</taxon>
        <taxon>Neognathae</taxon>
        <taxon>Galloanserae</taxon>
        <taxon>Galliformes</taxon>
        <taxon>Phasianidae</taxon>
        <taxon>Perdicinae</taxon>
        <taxon>Coturnix</taxon>
    </lineage>
</organism>
<evidence type="ECO:0000256" key="1">
    <source>
        <dbReference type="SAM" id="MobiDB-lite"/>
    </source>
</evidence>
<reference evidence="2" key="2">
    <citation type="submission" date="2025-08" db="UniProtKB">
        <authorList>
            <consortium name="Ensembl"/>
        </authorList>
    </citation>
    <scope>IDENTIFICATION</scope>
</reference>
<protein>
    <submittedName>
        <fullName evidence="2">Uncharacterized protein</fullName>
    </submittedName>
</protein>
<dbReference type="Ensembl" id="ENSCJPT00005028392.1">
    <property type="protein sequence ID" value="ENSCJPP00005020596.1"/>
    <property type="gene ID" value="ENSCJPG00005016553.1"/>
</dbReference>
<proteinExistence type="predicted"/>
<dbReference type="AlphaFoldDB" id="A0A8C2U1M7"/>
<accession>A0A8C2U1M7</accession>
<reference evidence="2" key="3">
    <citation type="submission" date="2025-09" db="UniProtKB">
        <authorList>
            <consortium name="Ensembl"/>
        </authorList>
    </citation>
    <scope>IDENTIFICATION</scope>
</reference>